<protein>
    <recommendedName>
        <fullName evidence="4">Urocanate reductase</fullName>
        <ecNumber evidence="3">1.3.99.33</ecNumber>
    </recommendedName>
</protein>
<dbReference type="PANTHER" id="PTHR43400">
    <property type="entry name" value="FUMARATE REDUCTASE"/>
    <property type="match status" value="1"/>
</dbReference>
<evidence type="ECO:0000256" key="4">
    <source>
        <dbReference type="ARBA" id="ARBA00015872"/>
    </source>
</evidence>
<accession>G9ZQZ3</accession>
<dbReference type="SUPFAM" id="SSF51905">
    <property type="entry name" value="FAD/NAD(P)-binding domain"/>
    <property type="match status" value="1"/>
</dbReference>
<dbReference type="InterPro" id="IPR027477">
    <property type="entry name" value="Succ_DH/fumarate_Rdtase_cat_sf"/>
</dbReference>
<proteinExistence type="predicted"/>
<dbReference type="SMART" id="SM00900">
    <property type="entry name" value="FMN_bind"/>
    <property type="match status" value="1"/>
</dbReference>
<dbReference type="GO" id="GO:0033765">
    <property type="term" value="F:steroid dehydrogenase activity, acting on the CH-CH group of donors"/>
    <property type="evidence" value="ECO:0007669"/>
    <property type="project" value="UniProtKB-ARBA"/>
</dbReference>
<evidence type="ECO:0000256" key="6">
    <source>
        <dbReference type="ARBA" id="ARBA00022827"/>
    </source>
</evidence>
<dbReference type="GO" id="GO:0016020">
    <property type="term" value="C:membrane"/>
    <property type="evidence" value="ECO:0007669"/>
    <property type="project" value="InterPro"/>
</dbReference>
<keyword evidence="11" id="KW-1185">Reference proteome</keyword>
<dbReference type="eggNOG" id="COG3976">
    <property type="taxonomic scope" value="Bacteria"/>
</dbReference>
<dbReference type="EC" id="1.3.99.33" evidence="3"/>
<evidence type="ECO:0000256" key="8">
    <source>
        <dbReference type="ARBA" id="ARBA00049922"/>
    </source>
</evidence>
<keyword evidence="6" id="KW-0274">FAD</keyword>
<dbReference type="GO" id="GO:0008202">
    <property type="term" value="P:steroid metabolic process"/>
    <property type="evidence" value="ECO:0007669"/>
    <property type="project" value="UniProtKB-ARBA"/>
</dbReference>
<dbReference type="Pfam" id="PF04205">
    <property type="entry name" value="FMN_bind"/>
    <property type="match status" value="1"/>
</dbReference>
<evidence type="ECO:0000256" key="5">
    <source>
        <dbReference type="ARBA" id="ARBA00022630"/>
    </source>
</evidence>
<evidence type="ECO:0000313" key="11">
    <source>
        <dbReference type="Proteomes" id="UP000004625"/>
    </source>
</evidence>
<dbReference type="STRING" id="797515.HMPREF9103_02151"/>
<keyword evidence="7" id="KW-0560">Oxidoreductase</keyword>
<dbReference type="EMBL" id="AGEY01000152">
    <property type="protein sequence ID" value="EHL97095.1"/>
    <property type="molecule type" value="Genomic_DNA"/>
</dbReference>
<evidence type="ECO:0000256" key="1">
    <source>
        <dbReference type="ARBA" id="ARBA00001917"/>
    </source>
</evidence>
<dbReference type="InterPro" id="IPR050315">
    <property type="entry name" value="FAD-oxidoreductase_2"/>
</dbReference>
<comment type="caution">
    <text evidence="10">The sequence shown here is derived from an EMBL/GenBank/DDBJ whole genome shotgun (WGS) entry which is preliminary data.</text>
</comment>
<evidence type="ECO:0000256" key="3">
    <source>
        <dbReference type="ARBA" id="ARBA00013137"/>
    </source>
</evidence>
<dbReference type="AlphaFoldDB" id="G9ZQZ3"/>
<reference evidence="10 11" key="1">
    <citation type="submission" date="2011-09" db="EMBL/GenBank/DDBJ databases">
        <authorList>
            <person name="Weinstock G."/>
            <person name="Sodergren E."/>
            <person name="Clifton S."/>
            <person name="Fulton L."/>
            <person name="Fulton B."/>
            <person name="Courtney L."/>
            <person name="Fronick C."/>
            <person name="Harrison M."/>
            <person name="Strong C."/>
            <person name="Farmer C."/>
            <person name="Delahaunty K."/>
            <person name="Markovic C."/>
            <person name="Hall O."/>
            <person name="Minx P."/>
            <person name="Tomlinson C."/>
            <person name="Mitreva M."/>
            <person name="Hou S."/>
            <person name="Chen J."/>
            <person name="Wollam A."/>
            <person name="Pepin K.H."/>
            <person name="Johnson M."/>
            <person name="Bhonagiri V."/>
            <person name="Zhang X."/>
            <person name="Suruliraj S."/>
            <person name="Warren W."/>
            <person name="Chinwalla A."/>
            <person name="Mardis E.R."/>
            <person name="Wilson R.K."/>
        </authorList>
    </citation>
    <scope>NUCLEOTIDE SEQUENCE [LARGE SCALE GENOMIC DNA]</scope>
    <source>
        <strain evidence="10 11">F0439</strain>
    </source>
</reference>
<organism evidence="10 11">
    <name type="scientific">Lentilactobacillus parafarraginis F0439</name>
    <dbReference type="NCBI Taxonomy" id="797515"/>
    <lineage>
        <taxon>Bacteria</taxon>
        <taxon>Bacillati</taxon>
        <taxon>Bacillota</taxon>
        <taxon>Bacilli</taxon>
        <taxon>Lactobacillales</taxon>
        <taxon>Lactobacillaceae</taxon>
        <taxon>Lentilactobacillus</taxon>
    </lineage>
</organism>
<feature type="domain" description="FMN-binding" evidence="9">
    <location>
        <begin position="548"/>
        <end position="619"/>
    </location>
</feature>
<evidence type="ECO:0000259" key="9">
    <source>
        <dbReference type="SMART" id="SM00900"/>
    </source>
</evidence>
<evidence type="ECO:0000313" key="10">
    <source>
        <dbReference type="EMBL" id="EHL97095.1"/>
    </source>
</evidence>
<dbReference type="InterPro" id="IPR036188">
    <property type="entry name" value="FAD/NAD-bd_sf"/>
</dbReference>
<dbReference type="HOGENOM" id="CLU_011398_3_1_9"/>
<evidence type="ECO:0000256" key="2">
    <source>
        <dbReference type="ARBA" id="ARBA00001974"/>
    </source>
</evidence>
<comment type="cofactor">
    <cofactor evidence="1">
        <name>FMN</name>
        <dbReference type="ChEBI" id="CHEBI:58210"/>
    </cofactor>
</comment>
<dbReference type="Gene3D" id="3.90.1010.20">
    <property type="match status" value="1"/>
</dbReference>
<dbReference type="Gene3D" id="3.90.700.10">
    <property type="entry name" value="Succinate dehydrogenase/fumarate reductase flavoprotein, catalytic domain"/>
    <property type="match status" value="1"/>
</dbReference>
<dbReference type="Proteomes" id="UP000004625">
    <property type="component" value="Unassembled WGS sequence"/>
</dbReference>
<keyword evidence="5" id="KW-0285">Flavoprotein</keyword>
<dbReference type="PANTHER" id="PTHR43400:SF10">
    <property type="entry name" value="3-OXOSTEROID 1-DEHYDROGENASE"/>
    <property type="match status" value="1"/>
</dbReference>
<feature type="non-terminal residue" evidence="10">
    <location>
        <position position="619"/>
    </location>
</feature>
<evidence type="ECO:0000256" key="7">
    <source>
        <dbReference type="ARBA" id="ARBA00023002"/>
    </source>
</evidence>
<comment type="cofactor">
    <cofactor evidence="2">
        <name>FAD</name>
        <dbReference type="ChEBI" id="CHEBI:57692"/>
    </cofactor>
</comment>
<gene>
    <name evidence="10" type="ORF">HMPREF9103_02151</name>
</gene>
<dbReference type="Pfam" id="PF00890">
    <property type="entry name" value="FAD_binding_2"/>
    <property type="match status" value="1"/>
</dbReference>
<name>G9ZQZ3_9LACO</name>
<comment type="catalytic activity">
    <reaction evidence="8">
        <text>dihydrourocanate + A = urocanate + AH2</text>
        <dbReference type="Rhea" id="RHEA:36059"/>
        <dbReference type="ChEBI" id="CHEBI:13193"/>
        <dbReference type="ChEBI" id="CHEBI:17499"/>
        <dbReference type="ChEBI" id="CHEBI:27247"/>
        <dbReference type="ChEBI" id="CHEBI:72991"/>
        <dbReference type="EC" id="1.3.99.33"/>
    </reaction>
</comment>
<dbReference type="eggNOG" id="COG1053">
    <property type="taxonomic scope" value="Bacteria"/>
</dbReference>
<dbReference type="SUPFAM" id="SSF56425">
    <property type="entry name" value="Succinate dehydrogenase/fumarate reductase flavoprotein, catalytic domain"/>
    <property type="match status" value="1"/>
</dbReference>
<dbReference type="InterPro" id="IPR007329">
    <property type="entry name" value="FMN-bd"/>
</dbReference>
<sequence length="619" mass="66779">MKKQTRLINEVTAMIVNQDFHWDTHYDVVVVGFGGAGATAAHFAADAGAKVLLVDSAPAGEEGGNTRYSAQMISVSDDFDAEKTYFSHLTAPMHLDDDMIATFAQGMVDLPGYLRDYLGVTKPFSLKANWENPIFAPVKKSLVENTIEYPELPGSDHHDVLAVHPGLFDAALWKLLRAEVVKRAANIDVWFDAPATHLLQTPAGTIVGIQIKRDGKFVNVAATNGVVLALGGFENNVTKIQDFLGAASLIPVGTLYNTGKGVDLAIEAGASLWHMQNFESLGLLHGMALKVSGQKRGYLFTAPWPTLSTGAIITAGDDGSRYFKEDESNRHGHLYNHGIWRVPQNQVHPHLVFDQTQYDLFKKQESLPVPPILPLAVKADSLDELADKIDAKPEVLAQTVADFNFFADQGRDYAHNREVSTLRKFDDGPYYAVALEQTILNTQGGPRHNKNAEVLDTNLNVIPHLYAAGELGGISAGQYQAGENLAECLIFGKIAGENAATEKATSADQVGDGQQPAASQVAFKSDLTTDASQFSVGPNQYIGTSSAGIGNEVVVRVTLDDNHAIKNVEILQQSESADVGSLAVKELPKRMVEQNTYEVDAVAGASSSSRAIKDAVRDA</sequence>
<dbReference type="InterPro" id="IPR003953">
    <property type="entry name" value="FAD-dep_OxRdtase_2_FAD-bd"/>
</dbReference>
<dbReference type="GO" id="GO:0010181">
    <property type="term" value="F:FMN binding"/>
    <property type="evidence" value="ECO:0007669"/>
    <property type="project" value="InterPro"/>
</dbReference>
<dbReference type="Gene3D" id="3.50.50.60">
    <property type="entry name" value="FAD/NAD(P)-binding domain"/>
    <property type="match status" value="1"/>
</dbReference>